<dbReference type="eggNOG" id="ENOG502T2FS">
    <property type="taxonomic scope" value="Eukaryota"/>
</dbReference>
<dbReference type="InParanoid" id="Q4N6F5"/>
<name>Q4N6F5_THEPA</name>
<keyword evidence="2" id="KW-1185">Reference proteome</keyword>
<dbReference type="EMBL" id="AAGK01000001">
    <property type="protein sequence ID" value="EAN34453.1"/>
    <property type="molecule type" value="Genomic_DNA"/>
</dbReference>
<dbReference type="AlphaFoldDB" id="Q4N6F5"/>
<dbReference type="Proteomes" id="UP000001949">
    <property type="component" value="Unassembled WGS sequence"/>
</dbReference>
<evidence type="ECO:0000313" key="2">
    <source>
        <dbReference type="Proteomes" id="UP000001949"/>
    </source>
</evidence>
<dbReference type="RefSeq" id="XP_766736.1">
    <property type="nucleotide sequence ID" value="XM_761643.1"/>
</dbReference>
<dbReference type="VEuPathDB" id="PiroplasmaDB:TpMuguga_01g01215"/>
<comment type="caution">
    <text evidence="1">The sequence shown here is derived from an EMBL/GenBank/DDBJ whole genome shotgun (WGS) entry which is preliminary data.</text>
</comment>
<proteinExistence type="predicted"/>
<sequence length="117" mass="13683">MSDSNSNKSNVIEYNSYVHFAYHIGKYLVQKCESESCDEKTLLSWYLENPGKYVLDYSYSLDKLRAIYENLMDNLIDDECVTVISGEPGSRIVKKNPEFFVWAWRSLAKVHERKSIK</sequence>
<organism evidence="1 2">
    <name type="scientific">Theileria parva</name>
    <name type="common">East coast fever infection agent</name>
    <dbReference type="NCBI Taxonomy" id="5875"/>
    <lineage>
        <taxon>Eukaryota</taxon>
        <taxon>Sar</taxon>
        <taxon>Alveolata</taxon>
        <taxon>Apicomplexa</taxon>
        <taxon>Aconoidasida</taxon>
        <taxon>Piroplasmida</taxon>
        <taxon>Theileriidae</taxon>
        <taxon>Theileria</taxon>
    </lineage>
</organism>
<reference evidence="1 2" key="1">
    <citation type="journal article" date="2005" name="Science">
        <title>Genome sequence of Theileria parva, a bovine pathogen that transforms lymphocytes.</title>
        <authorList>
            <person name="Gardner M.J."/>
            <person name="Bishop R."/>
            <person name="Shah T."/>
            <person name="de Villiers E.P."/>
            <person name="Carlton J.M."/>
            <person name="Hall N."/>
            <person name="Ren Q."/>
            <person name="Paulsen I.T."/>
            <person name="Pain A."/>
            <person name="Berriman M."/>
            <person name="Wilson R.J.M."/>
            <person name="Sato S."/>
            <person name="Ralph S.A."/>
            <person name="Mann D.J."/>
            <person name="Xiong Z."/>
            <person name="Shallom S.J."/>
            <person name="Weidman J."/>
            <person name="Jiang L."/>
            <person name="Lynn J."/>
            <person name="Weaver B."/>
            <person name="Shoaibi A."/>
            <person name="Domingo A.R."/>
            <person name="Wasawo D."/>
            <person name="Crabtree J."/>
            <person name="Wortman J.R."/>
            <person name="Haas B."/>
            <person name="Angiuoli S.V."/>
            <person name="Creasy T.H."/>
            <person name="Lu C."/>
            <person name="Suh B."/>
            <person name="Silva J.C."/>
            <person name="Utterback T.R."/>
            <person name="Feldblyum T.V."/>
            <person name="Pertea M."/>
            <person name="Allen J."/>
            <person name="Nierman W.C."/>
            <person name="Taracha E.L.N."/>
            <person name="Salzberg S.L."/>
            <person name="White O.R."/>
            <person name="Fitzhugh H.A."/>
            <person name="Morzaria S."/>
            <person name="Venter J.C."/>
            <person name="Fraser C.M."/>
            <person name="Nene V."/>
        </authorList>
    </citation>
    <scope>NUCLEOTIDE SEQUENCE [LARGE SCALE GENOMIC DNA]</scope>
    <source>
        <strain evidence="1 2">Muguga</strain>
    </source>
</reference>
<evidence type="ECO:0000313" key="1">
    <source>
        <dbReference type="EMBL" id="EAN34453.1"/>
    </source>
</evidence>
<dbReference type="KEGG" id="tpv:TP01_1215"/>
<accession>Q4N6F5</accession>
<protein>
    <submittedName>
        <fullName evidence="1">Uncharacterized protein</fullName>
    </submittedName>
</protein>
<gene>
    <name evidence="1" type="ordered locus">TP01_1215</name>
</gene>
<dbReference type="OMA" id="KRYLTHN"/>
<dbReference type="GeneID" id="3502391"/>